<comment type="caution">
    <text evidence="1">The sequence shown here is derived from an EMBL/GenBank/DDBJ whole genome shotgun (WGS) entry which is preliminary data.</text>
</comment>
<evidence type="ECO:0008006" key="3">
    <source>
        <dbReference type="Google" id="ProtNLM"/>
    </source>
</evidence>
<evidence type="ECO:0000313" key="2">
    <source>
        <dbReference type="Proteomes" id="UP001202134"/>
    </source>
</evidence>
<keyword evidence="2" id="KW-1185">Reference proteome</keyword>
<name>A0ABT0KLE9_9GAMM</name>
<sequence>MNPKRSDEMINLNTFSTSITFLCLVILLFMTSHSFALEISPLTLELKSDSRPQYQQIFVRNPSNKTVPVEINLNQIVFDPASTGNSFSLLAVENDSELLVFPPALVLEPGEVKSVRVQWIGTHAVKQSVSYFVRFSQPSLSLPMSEENSQENTQSGVKVFVHFNAVVHLSANDLLADLTVVEGSIEFNEQEHKLAFDVKNNGQRYSYLKPYHLAVVSSDGSTTPLLNEAAFSQLGDIFFPPQMIKKVSIPYEKLWVQGTKLKINNSQRD</sequence>
<protein>
    <recommendedName>
        <fullName evidence="3">Pili assembly chaperone N-terminal domain-containing protein</fullName>
    </recommendedName>
</protein>
<dbReference type="InterPro" id="IPR013783">
    <property type="entry name" value="Ig-like_fold"/>
</dbReference>
<dbReference type="RefSeq" id="WP_248954924.1">
    <property type="nucleotide sequence ID" value="NZ_JAKIKU010000002.1"/>
</dbReference>
<organism evidence="1 2">
    <name type="scientific">Shewanella electrodiphila</name>
    <dbReference type="NCBI Taxonomy" id="934143"/>
    <lineage>
        <taxon>Bacteria</taxon>
        <taxon>Pseudomonadati</taxon>
        <taxon>Pseudomonadota</taxon>
        <taxon>Gammaproteobacteria</taxon>
        <taxon>Alteromonadales</taxon>
        <taxon>Shewanellaceae</taxon>
        <taxon>Shewanella</taxon>
    </lineage>
</organism>
<dbReference type="Proteomes" id="UP001202134">
    <property type="component" value="Unassembled WGS sequence"/>
</dbReference>
<proteinExistence type="predicted"/>
<dbReference type="EMBL" id="JAKIKU010000002">
    <property type="protein sequence ID" value="MCL1044599.1"/>
    <property type="molecule type" value="Genomic_DNA"/>
</dbReference>
<dbReference type="InterPro" id="IPR008962">
    <property type="entry name" value="PapD-like_sf"/>
</dbReference>
<reference evidence="1 2" key="1">
    <citation type="submission" date="2022-01" db="EMBL/GenBank/DDBJ databases">
        <title>Whole genome-based taxonomy of the Shewanellaceae.</title>
        <authorList>
            <person name="Martin-Rodriguez A.J."/>
        </authorList>
    </citation>
    <scope>NUCLEOTIDE SEQUENCE [LARGE SCALE GENOMIC DNA]</scope>
    <source>
        <strain evidence="1 2">DSM 24955</strain>
    </source>
</reference>
<evidence type="ECO:0000313" key="1">
    <source>
        <dbReference type="EMBL" id="MCL1044599.1"/>
    </source>
</evidence>
<accession>A0ABT0KLE9</accession>
<dbReference type="Gene3D" id="2.60.40.10">
    <property type="entry name" value="Immunoglobulins"/>
    <property type="match status" value="1"/>
</dbReference>
<gene>
    <name evidence="1" type="ORF">L2737_04530</name>
</gene>
<dbReference type="SUPFAM" id="SSF49354">
    <property type="entry name" value="PapD-like"/>
    <property type="match status" value="1"/>
</dbReference>